<dbReference type="HOGENOM" id="CLU_060020_1_0_1"/>
<proteinExistence type="predicted"/>
<keyword evidence="3" id="KW-0238">DNA-binding</keyword>
<feature type="compositionally biased region" description="Polar residues" evidence="1">
    <location>
        <begin position="1"/>
        <end position="22"/>
    </location>
</feature>
<evidence type="ECO:0000313" key="3">
    <source>
        <dbReference type="EMBL" id="AET02817.2"/>
    </source>
</evidence>
<dbReference type="PANTHER" id="PTHR31704">
    <property type="entry name" value="MYB/SANT-LIKE DNA-BINDING DOMAIN PROTEIN-RELATED"/>
    <property type="match status" value="1"/>
</dbReference>
<dbReference type="PANTHER" id="PTHR31704:SF49">
    <property type="entry name" value="MYB_SANT-LIKE DOMAIN-CONTAINING PROTEIN"/>
    <property type="match status" value="1"/>
</dbReference>
<evidence type="ECO:0000313" key="4">
    <source>
        <dbReference type="EnsemblPlants" id="AET02817"/>
    </source>
</evidence>
<dbReference type="InterPro" id="IPR024752">
    <property type="entry name" value="Myb/SANT-like_dom"/>
</dbReference>
<reference evidence="3 5" key="2">
    <citation type="journal article" date="2014" name="BMC Genomics">
        <title>An improved genome release (version Mt4.0) for the model legume Medicago truncatula.</title>
        <authorList>
            <person name="Tang H."/>
            <person name="Krishnakumar V."/>
            <person name="Bidwell S."/>
            <person name="Rosen B."/>
            <person name="Chan A."/>
            <person name="Zhou S."/>
            <person name="Gentzbittel L."/>
            <person name="Childs K.L."/>
            <person name="Yandell M."/>
            <person name="Gundlach H."/>
            <person name="Mayer K.F."/>
            <person name="Schwartz D.C."/>
            <person name="Town C.D."/>
        </authorList>
    </citation>
    <scope>GENOME REANNOTATION</scope>
    <source>
        <strain evidence="4 5">cv. Jemalong A17</strain>
    </source>
</reference>
<dbReference type="OrthoDB" id="4955136at2759"/>
<organism evidence="3 5">
    <name type="scientific">Medicago truncatula</name>
    <name type="common">Barrel medic</name>
    <name type="synonym">Medicago tribuloides</name>
    <dbReference type="NCBI Taxonomy" id="3880"/>
    <lineage>
        <taxon>Eukaryota</taxon>
        <taxon>Viridiplantae</taxon>
        <taxon>Streptophyta</taxon>
        <taxon>Embryophyta</taxon>
        <taxon>Tracheophyta</taxon>
        <taxon>Spermatophyta</taxon>
        <taxon>Magnoliopsida</taxon>
        <taxon>eudicotyledons</taxon>
        <taxon>Gunneridae</taxon>
        <taxon>Pentapetalae</taxon>
        <taxon>rosids</taxon>
        <taxon>fabids</taxon>
        <taxon>Fabales</taxon>
        <taxon>Fabaceae</taxon>
        <taxon>Papilionoideae</taxon>
        <taxon>50 kb inversion clade</taxon>
        <taxon>NPAAA clade</taxon>
        <taxon>Hologalegina</taxon>
        <taxon>IRL clade</taxon>
        <taxon>Trifolieae</taxon>
        <taxon>Medicago</taxon>
    </lineage>
</organism>
<sequence>MVNTKKNVVRFSSPNDGGQKTKANWDYKSTENFVKACLEQVSKRERVGTSFTKKGWNNIKAQFHNLTGLKYEKAQLKNRYDSLRKDWRAWYNLFGRETGLGWDPVNNTVVAPDEWWETKQLENPPYEKFRNKGLPFSNELTTLFKDVVANGEYTWAPSCGVLACVFENDDNDVVAVEGSGDSEDASVGATTEFANIRLNSSQKTDGQKSGEKRKRVVRVDKPSKKKASASSKIAPGNSRDMSFSQ</sequence>
<protein>
    <submittedName>
        <fullName evidence="3">Myb/SANT-like DNA-binding domain protein</fullName>
    </submittedName>
</protein>
<reference evidence="4" key="3">
    <citation type="submission" date="2015-04" db="UniProtKB">
        <authorList>
            <consortium name="EnsemblPlants"/>
        </authorList>
    </citation>
    <scope>IDENTIFICATION</scope>
    <source>
        <strain evidence="4">cv. Jemalong A17</strain>
    </source>
</reference>
<dbReference type="Proteomes" id="UP000002051">
    <property type="component" value="Chromosome 8"/>
</dbReference>
<evidence type="ECO:0000256" key="1">
    <source>
        <dbReference type="SAM" id="MobiDB-lite"/>
    </source>
</evidence>
<gene>
    <name evidence="3" type="ordered locus">MTR_8g054100</name>
</gene>
<keyword evidence="5" id="KW-1185">Reference proteome</keyword>
<feature type="region of interest" description="Disordered" evidence="1">
    <location>
        <begin position="198"/>
        <end position="245"/>
    </location>
</feature>
<name>G7LA35_MEDTR</name>
<accession>G7LA35</accession>
<feature type="region of interest" description="Disordered" evidence="1">
    <location>
        <begin position="1"/>
        <end position="23"/>
    </location>
</feature>
<dbReference type="AlphaFoldDB" id="G7LA35"/>
<dbReference type="eggNOG" id="ENOG502SSDT">
    <property type="taxonomic scope" value="Eukaryota"/>
</dbReference>
<dbReference type="PaxDb" id="3880-AET02817"/>
<reference evidence="3 5" key="1">
    <citation type="journal article" date="2011" name="Nature">
        <title>The Medicago genome provides insight into the evolution of rhizobial symbioses.</title>
        <authorList>
            <person name="Young N.D."/>
            <person name="Debelle F."/>
            <person name="Oldroyd G.E."/>
            <person name="Geurts R."/>
            <person name="Cannon S.B."/>
            <person name="Udvardi M.K."/>
            <person name="Benedito V.A."/>
            <person name="Mayer K.F."/>
            <person name="Gouzy J."/>
            <person name="Schoof H."/>
            <person name="Van de Peer Y."/>
            <person name="Proost S."/>
            <person name="Cook D.R."/>
            <person name="Meyers B.C."/>
            <person name="Spannagl M."/>
            <person name="Cheung F."/>
            <person name="De Mita S."/>
            <person name="Krishnakumar V."/>
            <person name="Gundlach H."/>
            <person name="Zhou S."/>
            <person name="Mudge J."/>
            <person name="Bharti A.K."/>
            <person name="Murray J.D."/>
            <person name="Naoumkina M.A."/>
            <person name="Rosen B."/>
            <person name="Silverstein K.A."/>
            <person name="Tang H."/>
            <person name="Rombauts S."/>
            <person name="Zhao P.X."/>
            <person name="Zhou P."/>
            <person name="Barbe V."/>
            <person name="Bardou P."/>
            <person name="Bechner M."/>
            <person name="Bellec A."/>
            <person name="Berger A."/>
            <person name="Berges H."/>
            <person name="Bidwell S."/>
            <person name="Bisseling T."/>
            <person name="Choisne N."/>
            <person name="Couloux A."/>
            <person name="Denny R."/>
            <person name="Deshpande S."/>
            <person name="Dai X."/>
            <person name="Doyle J.J."/>
            <person name="Dudez A.M."/>
            <person name="Farmer A.D."/>
            <person name="Fouteau S."/>
            <person name="Franken C."/>
            <person name="Gibelin C."/>
            <person name="Gish J."/>
            <person name="Goldstein S."/>
            <person name="Gonzalez A.J."/>
            <person name="Green P.J."/>
            <person name="Hallab A."/>
            <person name="Hartog M."/>
            <person name="Hua A."/>
            <person name="Humphray S.J."/>
            <person name="Jeong D.H."/>
            <person name="Jing Y."/>
            <person name="Jocker A."/>
            <person name="Kenton S.M."/>
            <person name="Kim D.J."/>
            <person name="Klee K."/>
            <person name="Lai H."/>
            <person name="Lang C."/>
            <person name="Lin S."/>
            <person name="Macmil S.L."/>
            <person name="Magdelenat G."/>
            <person name="Matthews L."/>
            <person name="McCorrison J."/>
            <person name="Monaghan E.L."/>
            <person name="Mun J.H."/>
            <person name="Najar F.Z."/>
            <person name="Nicholson C."/>
            <person name="Noirot C."/>
            <person name="O'Bleness M."/>
            <person name="Paule C.R."/>
            <person name="Poulain J."/>
            <person name="Prion F."/>
            <person name="Qin B."/>
            <person name="Qu C."/>
            <person name="Retzel E.F."/>
            <person name="Riddle C."/>
            <person name="Sallet E."/>
            <person name="Samain S."/>
            <person name="Samson N."/>
            <person name="Sanders I."/>
            <person name="Saurat O."/>
            <person name="Scarpelli C."/>
            <person name="Schiex T."/>
            <person name="Segurens B."/>
            <person name="Severin A.J."/>
            <person name="Sherrier D.J."/>
            <person name="Shi R."/>
            <person name="Sims S."/>
            <person name="Singer S.R."/>
            <person name="Sinharoy S."/>
            <person name="Sterck L."/>
            <person name="Viollet A."/>
            <person name="Wang B.B."/>
            <person name="Wang K."/>
            <person name="Wang M."/>
            <person name="Wang X."/>
            <person name="Warfsmann J."/>
            <person name="Weissenbach J."/>
            <person name="White D.D."/>
            <person name="White J.D."/>
            <person name="Wiley G.B."/>
            <person name="Wincker P."/>
            <person name="Xing Y."/>
            <person name="Yang L."/>
            <person name="Yao Z."/>
            <person name="Ying F."/>
            <person name="Zhai J."/>
            <person name="Zhou L."/>
            <person name="Zuber A."/>
            <person name="Denarie J."/>
            <person name="Dixon R.A."/>
            <person name="May G.D."/>
            <person name="Schwartz D.C."/>
            <person name="Rogers J."/>
            <person name="Quetier F."/>
            <person name="Town C.D."/>
            <person name="Roe B.A."/>
        </authorList>
    </citation>
    <scope>NUCLEOTIDE SEQUENCE [LARGE SCALE GENOMIC DNA]</scope>
    <source>
        <strain evidence="3">A17</strain>
        <strain evidence="4 5">cv. Jemalong A17</strain>
    </source>
</reference>
<dbReference type="Pfam" id="PF12776">
    <property type="entry name" value="Myb_DNA-bind_3"/>
    <property type="match status" value="1"/>
</dbReference>
<accession>A0A0C3Y0M4</accession>
<evidence type="ECO:0000259" key="2">
    <source>
        <dbReference type="Pfam" id="PF12776"/>
    </source>
</evidence>
<feature type="domain" description="Myb/SANT-like" evidence="2">
    <location>
        <begin position="25"/>
        <end position="117"/>
    </location>
</feature>
<dbReference type="EnsemblPlants" id="AET02817">
    <property type="protein sequence ID" value="AET02817"/>
    <property type="gene ID" value="MTR_8g054100"/>
</dbReference>
<dbReference type="GO" id="GO:0003677">
    <property type="term" value="F:DNA binding"/>
    <property type="evidence" value="ECO:0007669"/>
    <property type="project" value="UniProtKB-KW"/>
</dbReference>
<dbReference type="EMBL" id="CM001224">
    <property type="protein sequence ID" value="AET02817.2"/>
    <property type="molecule type" value="Genomic_DNA"/>
</dbReference>
<evidence type="ECO:0000313" key="5">
    <source>
        <dbReference type="Proteomes" id="UP000002051"/>
    </source>
</evidence>